<proteinExistence type="predicted"/>
<comment type="caution">
    <text evidence="2">The sequence shown here is derived from an EMBL/GenBank/DDBJ whole genome shotgun (WGS) entry which is preliminary data.</text>
</comment>
<evidence type="ECO:0000313" key="2">
    <source>
        <dbReference type="EMBL" id="KKR38005.1"/>
    </source>
</evidence>
<dbReference type="EMBL" id="LBXW01000025">
    <property type="protein sequence ID" value="KKR38005.1"/>
    <property type="molecule type" value="Genomic_DNA"/>
</dbReference>
<name>A0A0G0ST89_9BACT</name>
<dbReference type="PANTHER" id="PTHR42923">
    <property type="entry name" value="PROTOPORPHYRINOGEN OXIDASE"/>
    <property type="match status" value="1"/>
</dbReference>
<dbReference type="InterPro" id="IPR036188">
    <property type="entry name" value="FAD/NAD-bd_sf"/>
</dbReference>
<dbReference type="AlphaFoldDB" id="A0A0G0ST89"/>
<gene>
    <name evidence="2" type="ORF">UT72_C0025G0004</name>
</gene>
<dbReference type="GO" id="GO:0016491">
    <property type="term" value="F:oxidoreductase activity"/>
    <property type="evidence" value="ECO:0007669"/>
    <property type="project" value="InterPro"/>
</dbReference>
<accession>A0A0G0ST89</accession>
<reference evidence="2 3" key="1">
    <citation type="journal article" date="2015" name="Nature">
        <title>rRNA introns, odd ribosomes, and small enigmatic genomes across a large radiation of phyla.</title>
        <authorList>
            <person name="Brown C.T."/>
            <person name="Hug L.A."/>
            <person name="Thomas B.C."/>
            <person name="Sharon I."/>
            <person name="Castelle C.J."/>
            <person name="Singh A."/>
            <person name="Wilkins M.J."/>
            <person name="Williams K.H."/>
            <person name="Banfield J.F."/>
        </authorList>
    </citation>
    <scope>NUCLEOTIDE SEQUENCE [LARGE SCALE GENOMIC DNA]</scope>
</reference>
<feature type="domain" description="Amine oxidase" evidence="1">
    <location>
        <begin position="10"/>
        <end position="396"/>
    </location>
</feature>
<dbReference type="SUPFAM" id="SSF51905">
    <property type="entry name" value="FAD/NAD(P)-binding domain"/>
    <property type="match status" value="1"/>
</dbReference>
<protein>
    <submittedName>
        <fullName evidence="2">Amine oxidase</fullName>
    </submittedName>
</protein>
<dbReference type="InterPro" id="IPR050464">
    <property type="entry name" value="Zeta_carotene_desat/Oxidored"/>
</dbReference>
<dbReference type="Proteomes" id="UP000034687">
    <property type="component" value="Unassembled WGS sequence"/>
</dbReference>
<sequence length="433" mass="49908">MKIGIIGSGFTGLTAGLRLSEKGHEVVIFERGIRPGGLASGFKLNKWKWHLESHYHHLFTNDKCALTLAKEVGAKIVISRPKTSTFIKNTIYQLDSPFSLLAFPHLSFIDRMRTGLTLLYLKITPFWKPLEKITSKTFIKVSSGDSSWNTLWHPLFKGKFGKYSNSIAASWFWARIKKRTLSLGYPEGGFATFAQKIADKIDAKKGKVLFNTQVELVEAGKDTIKIKTHDKKDYFFDKVICTLPFNLFSKITKGLPQTYKKRVNKLAGIGAINLILLSKNRFLKDKTYWLNICDRGFPFISVVEHSNFINKSYYDNQHILYLGNYLPTNHRYFKLNEKELFSIYLPFLKKLNKNFQASWVKAMWLSKAGFAQPIITKNYSRKIPAFETPIKNLYIANIQQVYPWDRGTNYAIEMGENLARAYRLKAVYPNYLK</sequence>
<dbReference type="Pfam" id="PF01593">
    <property type="entry name" value="Amino_oxidase"/>
    <property type="match status" value="1"/>
</dbReference>
<evidence type="ECO:0000259" key="1">
    <source>
        <dbReference type="Pfam" id="PF01593"/>
    </source>
</evidence>
<dbReference type="NCBIfam" id="NF005560">
    <property type="entry name" value="PRK07233.1"/>
    <property type="match status" value="1"/>
</dbReference>
<dbReference type="PANTHER" id="PTHR42923:SF46">
    <property type="entry name" value="AMINE OXIDASE"/>
    <property type="match status" value="1"/>
</dbReference>
<dbReference type="Gene3D" id="3.50.50.60">
    <property type="entry name" value="FAD/NAD(P)-binding domain"/>
    <property type="match status" value="1"/>
</dbReference>
<evidence type="ECO:0000313" key="3">
    <source>
        <dbReference type="Proteomes" id="UP000034687"/>
    </source>
</evidence>
<dbReference type="InterPro" id="IPR002937">
    <property type="entry name" value="Amino_oxidase"/>
</dbReference>
<organism evidence="2 3">
    <name type="scientific">Candidatus Woesebacteria bacterium GW2011_GWB1_40_101</name>
    <dbReference type="NCBI Taxonomy" id="1618575"/>
    <lineage>
        <taxon>Bacteria</taxon>
        <taxon>Candidatus Woeseibacteriota</taxon>
    </lineage>
</organism>
<dbReference type="PRINTS" id="PR00419">
    <property type="entry name" value="ADXRDTASE"/>
</dbReference>